<organism evidence="8 9">
    <name type="scientific">Elaeis guineensis var. tenera</name>
    <name type="common">Oil palm</name>
    <dbReference type="NCBI Taxonomy" id="51953"/>
    <lineage>
        <taxon>Eukaryota</taxon>
        <taxon>Viridiplantae</taxon>
        <taxon>Streptophyta</taxon>
        <taxon>Embryophyta</taxon>
        <taxon>Tracheophyta</taxon>
        <taxon>Spermatophyta</taxon>
        <taxon>Magnoliopsida</taxon>
        <taxon>Liliopsida</taxon>
        <taxon>Arecaceae</taxon>
        <taxon>Arecoideae</taxon>
        <taxon>Cocoseae</taxon>
        <taxon>Elaeidinae</taxon>
        <taxon>Elaeis</taxon>
    </lineage>
</organism>
<dbReference type="AlphaFoldDB" id="A0A6I9RHV4"/>
<protein>
    <recommendedName>
        <fullName evidence="6">Reticulon-like protein</fullName>
    </recommendedName>
</protein>
<evidence type="ECO:0000256" key="5">
    <source>
        <dbReference type="ARBA" id="ARBA00023136"/>
    </source>
</evidence>
<evidence type="ECO:0000259" key="7">
    <source>
        <dbReference type="PROSITE" id="PS50845"/>
    </source>
</evidence>
<dbReference type="PANTHER" id="PTHR10994">
    <property type="entry name" value="RETICULON"/>
    <property type="match status" value="1"/>
</dbReference>
<keyword evidence="2 6" id="KW-0812">Transmembrane</keyword>
<accession>A0A6I9RHV4</accession>
<evidence type="ECO:0000256" key="3">
    <source>
        <dbReference type="ARBA" id="ARBA00022824"/>
    </source>
</evidence>
<gene>
    <name evidence="9" type="primary">LOC105048761</name>
</gene>
<evidence type="ECO:0000256" key="1">
    <source>
        <dbReference type="ARBA" id="ARBA00004477"/>
    </source>
</evidence>
<name>A0A6I9RHV4_ELAGV</name>
<dbReference type="InterPro" id="IPR045064">
    <property type="entry name" value="Reticulon-like"/>
</dbReference>
<dbReference type="RefSeq" id="XP_010926506.1">
    <property type="nucleotide sequence ID" value="XM_010928204.2"/>
</dbReference>
<dbReference type="PROSITE" id="PS50845">
    <property type="entry name" value="RETICULON"/>
    <property type="match status" value="1"/>
</dbReference>
<dbReference type="KEGG" id="egu:105048761"/>
<dbReference type="InParanoid" id="A0A6I9RHV4"/>
<keyword evidence="3 6" id="KW-0256">Endoplasmic reticulum</keyword>
<evidence type="ECO:0000256" key="2">
    <source>
        <dbReference type="ARBA" id="ARBA00022692"/>
    </source>
</evidence>
<keyword evidence="8" id="KW-1185">Reference proteome</keyword>
<dbReference type="GO" id="GO:0009617">
    <property type="term" value="P:response to bacterium"/>
    <property type="evidence" value="ECO:0007669"/>
    <property type="project" value="InterPro"/>
</dbReference>
<sequence>MQRSSSKPGGQLLTTKAPSGGPKALYDFLGGGKVADVVLWRNKRLSAGILAGFTVIWLLFEVVEYHFVTLLCHMAIAAILVAFIWSNVAALFGLSPPKIPEVRILSQQAFKEFVETLHPKLSRLVSILHRVAFGEDLKLLLFAILYLWILSVMGSLCSFLNLLYFVSLCIQTLPALYKRYGREVDDLAAKGSHELNKLYAKLEQEVLKKIPRGPGKEKKNG</sequence>
<comment type="subcellular location">
    <subcellularLocation>
        <location evidence="1 6">Endoplasmic reticulum membrane</location>
        <topology evidence="1 6">Multi-pass membrane protein</topology>
    </subcellularLocation>
</comment>
<evidence type="ECO:0000313" key="9">
    <source>
        <dbReference type="RefSeq" id="XP_010926506.1"/>
    </source>
</evidence>
<dbReference type="Proteomes" id="UP000504607">
    <property type="component" value="Chromosome 7"/>
</dbReference>
<dbReference type="InterPro" id="IPR003388">
    <property type="entry name" value="Reticulon"/>
</dbReference>
<evidence type="ECO:0000313" key="8">
    <source>
        <dbReference type="Proteomes" id="UP000504607"/>
    </source>
</evidence>
<feature type="domain" description="Reticulon" evidence="7">
    <location>
        <begin position="34"/>
        <end position="221"/>
    </location>
</feature>
<keyword evidence="5 6" id="KW-0472">Membrane</keyword>
<feature type="transmembrane region" description="Helical" evidence="6">
    <location>
        <begin position="74"/>
        <end position="94"/>
    </location>
</feature>
<evidence type="ECO:0000256" key="4">
    <source>
        <dbReference type="ARBA" id="ARBA00022989"/>
    </source>
</evidence>
<reference evidence="9" key="1">
    <citation type="submission" date="2025-08" db="UniProtKB">
        <authorList>
            <consortium name="RefSeq"/>
        </authorList>
    </citation>
    <scope>IDENTIFICATION</scope>
</reference>
<dbReference type="GO" id="GO:0005789">
    <property type="term" value="C:endoplasmic reticulum membrane"/>
    <property type="evidence" value="ECO:0007669"/>
    <property type="project" value="UniProtKB-SubCell"/>
</dbReference>
<keyword evidence="4 6" id="KW-1133">Transmembrane helix</keyword>
<dbReference type="PANTHER" id="PTHR10994:SF85">
    <property type="entry name" value="RETICULON-LIKE PROTEIN B9"/>
    <property type="match status" value="1"/>
</dbReference>
<evidence type="ECO:0000256" key="6">
    <source>
        <dbReference type="RuleBase" id="RU363132"/>
    </source>
</evidence>
<dbReference type="GeneID" id="105048761"/>
<feature type="transmembrane region" description="Helical" evidence="6">
    <location>
        <begin position="49"/>
        <end position="68"/>
    </location>
</feature>
<dbReference type="OrthoDB" id="567788at2759"/>
<feature type="transmembrane region" description="Helical" evidence="6">
    <location>
        <begin position="139"/>
        <end position="166"/>
    </location>
</feature>
<proteinExistence type="predicted"/>
<dbReference type="Pfam" id="PF02453">
    <property type="entry name" value="Reticulon"/>
    <property type="match status" value="1"/>
</dbReference>